<dbReference type="Proteomes" id="UP000217257">
    <property type="component" value="Chromosome"/>
</dbReference>
<evidence type="ECO:0000256" key="1">
    <source>
        <dbReference type="SAM" id="SignalP"/>
    </source>
</evidence>
<organism evidence="3 4">
    <name type="scientific">Cystobacter fuscus</name>
    <dbReference type="NCBI Taxonomy" id="43"/>
    <lineage>
        <taxon>Bacteria</taxon>
        <taxon>Pseudomonadati</taxon>
        <taxon>Myxococcota</taxon>
        <taxon>Myxococcia</taxon>
        <taxon>Myxococcales</taxon>
        <taxon>Cystobacterineae</taxon>
        <taxon>Archangiaceae</taxon>
        <taxon>Cystobacter</taxon>
    </lineage>
</organism>
<dbReference type="InterPro" id="IPR051781">
    <property type="entry name" value="Metallo-dep_Hydrolase"/>
</dbReference>
<accession>A0A250JI43</accession>
<feature type="signal peptide" evidence="1">
    <location>
        <begin position="1"/>
        <end position="38"/>
    </location>
</feature>
<dbReference type="CDD" id="cd01299">
    <property type="entry name" value="Met_dep_hydrolase_A"/>
    <property type="match status" value="1"/>
</dbReference>
<dbReference type="Gene3D" id="2.30.40.10">
    <property type="entry name" value="Urease, subunit C, domain 1"/>
    <property type="match status" value="1"/>
</dbReference>
<dbReference type="InterPro" id="IPR011059">
    <property type="entry name" value="Metal-dep_hydrolase_composite"/>
</dbReference>
<dbReference type="InterPro" id="IPR006680">
    <property type="entry name" value="Amidohydro-rel"/>
</dbReference>
<feature type="domain" description="Amidohydrolase-related" evidence="2">
    <location>
        <begin position="95"/>
        <end position="437"/>
    </location>
</feature>
<feature type="chain" id="PRO_5012377268" evidence="1">
    <location>
        <begin position="39"/>
        <end position="441"/>
    </location>
</feature>
<dbReference type="EMBL" id="CP022098">
    <property type="protein sequence ID" value="ATB43569.1"/>
    <property type="molecule type" value="Genomic_DNA"/>
</dbReference>
<protein>
    <submittedName>
        <fullName evidence="3">Amidohydrolase</fullName>
    </submittedName>
</protein>
<dbReference type="InterPro" id="IPR057744">
    <property type="entry name" value="OTAase-like"/>
</dbReference>
<keyword evidence="1" id="KW-0732">Signal</keyword>
<dbReference type="SUPFAM" id="SSF51556">
    <property type="entry name" value="Metallo-dependent hydrolases"/>
    <property type="match status" value="1"/>
</dbReference>
<dbReference type="Pfam" id="PF01979">
    <property type="entry name" value="Amidohydro_1"/>
    <property type="match status" value="1"/>
</dbReference>
<dbReference type="InterPro" id="IPR032466">
    <property type="entry name" value="Metal_Hydrolase"/>
</dbReference>
<gene>
    <name evidence="3" type="ORF">CYFUS_009049</name>
</gene>
<proteinExistence type="predicted"/>
<dbReference type="GO" id="GO:0016810">
    <property type="term" value="F:hydrolase activity, acting on carbon-nitrogen (but not peptide) bonds"/>
    <property type="evidence" value="ECO:0007669"/>
    <property type="project" value="InterPro"/>
</dbReference>
<evidence type="ECO:0000313" key="4">
    <source>
        <dbReference type="Proteomes" id="UP000217257"/>
    </source>
</evidence>
<dbReference type="AlphaFoldDB" id="A0A250JI43"/>
<evidence type="ECO:0000313" key="3">
    <source>
        <dbReference type="EMBL" id="ATB43569.1"/>
    </source>
</evidence>
<dbReference type="SUPFAM" id="SSF51338">
    <property type="entry name" value="Composite domain of metallo-dependent hydrolases"/>
    <property type="match status" value="1"/>
</dbReference>
<dbReference type="PANTHER" id="PTHR43135:SF3">
    <property type="entry name" value="ALPHA-D-RIBOSE 1-METHYLPHOSPHONATE 5-TRIPHOSPHATE DIPHOSPHATASE"/>
    <property type="match status" value="1"/>
</dbReference>
<keyword evidence="3" id="KW-0378">Hydrolase</keyword>
<sequence>MRPGRVGISCRPMRCLLSFLVMLLCVVPRLVAAQTASAAPVAYLLRPARVFDGVSAKPQEGWVVLVQGDRIASAGPAAQVKAPAGAEVIELPGTTLLPGLIEGHSHLLLHPYNETSWNDQVLREPLALRVARATNHARATLMAGFTTVRDLGTEGAADADVGLRQAIQQGIIPGPRVLATTRAIIATGSYGPKGFAPEWHVPQGAEEADGVDALVRVVRGQMGRGADWIKVYGDYRWGPGGEALPTFSEEELKLIVRTARDGGRPVVVHASTPEGMRRAVLAGVETIEHGDGGTPEVFKLMAERGVFLCPTLAAGDALHQYGGWKKGSDPEPAALQRKRASFRAALAAGVTICAGSDVGVFAHGDNARELALMVDHGMTPVRALQAATSVNARMLHLQDVIGQVKPGLLADLVAVEGDPTRDISALRHVRLVMKGGTLHRR</sequence>
<dbReference type="KEGG" id="cfus:CYFUS_009049"/>
<dbReference type="PANTHER" id="PTHR43135">
    <property type="entry name" value="ALPHA-D-RIBOSE 1-METHYLPHOSPHONATE 5-TRIPHOSPHATE DIPHOSPHATASE"/>
    <property type="match status" value="1"/>
</dbReference>
<dbReference type="Gene3D" id="3.20.20.140">
    <property type="entry name" value="Metal-dependent hydrolases"/>
    <property type="match status" value="1"/>
</dbReference>
<reference evidence="3 4" key="1">
    <citation type="submission" date="2017-06" db="EMBL/GenBank/DDBJ databases">
        <title>Sequencing and comparative analysis of myxobacterial genomes.</title>
        <authorList>
            <person name="Rupp O."/>
            <person name="Goesmann A."/>
            <person name="Sogaard-Andersen L."/>
        </authorList>
    </citation>
    <scope>NUCLEOTIDE SEQUENCE [LARGE SCALE GENOMIC DNA]</scope>
    <source>
        <strain evidence="3 4">DSM 52655</strain>
    </source>
</reference>
<evidence type="ECO:0000259" key="2">
    <source>
        <dbReference type="Pfam" id="PF01979"/>
    </source>
</evidence>
<name>A0A250JI43_9BACT</name>